<sequence>MNDQTGRRRRPSKGDQREEAILASARTLLCERPMSKITVAQIAEGAGITAPTFYFYFATKTDVLVALLDQVAERVRDELSGWLESEDGTGAGAEEALRQALTTNAYLWAEQGALLREVFVCPDNDPRLASFRDRVSEHLITALGRRIERDREVGRALAGPPEAADLARTLVEMTFAVFSAASRRDDPALRDGRLVETLAAVVMRSVYGAAPRTGV</sequence>
<dbReference type="InterPro" id="IPR001647">
    <property type="entry name" value="HTH_TetR"/>
</dbReference>
<dbReference type="InterPro" id="IPR036271">
    <property type="entry name" value="Tet_transcr_reg_TetR-rel_C_sf"/>
</dbReference>
<keyword evidence="5" id="KW-1185">Reference proteome</keyword>
<protein>
    <submittedName>
        <fullName evidence="4">TetR/AcrR family transcriptional regulator</fullName>
    </submittedName>
</protein>
<proteinExistence type="predicted"/>
<dbReference type="SUPFAM" id="SSF48498">
    <property type="entry name" value="Tetracyclin repressor-like, C-terminal domain"/>
    <property type="match status" value="1"/>
</dbReference>
<reference evidence="4 5" key="1">
    <citation type="journal article" date="2019" name="Int. J. Syst. Evol. Microbiol.">
        <title>The Global Catalogue of Microorganisms (GCM) 10K type strain sequencing project: providing services to taxonomists for standard genome sequencing and annotation.</title>
        <authorList>
            <consortium name="The Broad Institute Genomics Platform"/>
            <consortium name="The Broad Institute Genome Sequencing Center for Infectious Disease"/>
            <person name="Wu L."/>
            <person name="Ma J."/>
        </authorList>
    </citation>
    <scope>NUCLEOTIDE SEQUENCE [LARGE SCALE GENOMIC DNA]</scope>
    <source>
        <strain evidence="4 5">JCM 15313</strain>
    </source>
</reference>
<keyword evidence="1 2" id="KW-0238">DNA-binding</keyword>
<evidence type="ECO:0000259" key="3">
    <source>
        <dbReference type="PROSITE" id="PS50977"/>
    </source>
</evidence>
<dbReference type="RefSeq" id="WP_344162966.1">
    <property type="nucleotide sequence ID" value="NZ_BAAAPC010000012.1"/>
</dbReference>
<dbReference type="SUPFAM" id="SSF46689">
    <property type="entry name" value="Homeodomain-like"/>
    <property type="match status" value="1"/>
</dbReference>
<organism evidence="4 5">
    <name type="scientific">Nocardiopsis rhodophaea</name>
    <dbReference type="NCBI Taxonomy" id="280238"/>
    <lineage>
        <taxon>Bacteria</taxon>
        <taxon>Bacillati</taxon>
        <taxon>Actinomycetota</taxon>
        <taxon>Actinomycetes</taxon>
        <taxon>Streptosporangiales</taxon>
        <taxon>Nocardiopsidaceae</taxon>
        <taxon>Nocardiopsis</taxon>
    </lineage>
</organism>
<dbReference type="Gene3D" id="1.10.10.60">
    <property type="entry name" value="Homeodomain-like"/>
    <property type="match status" value="1"/>
</dbReference>
<dbReference type="InterPro" id="IPR009057">
    <property type="entry name" value="Homeodomain-like_sf"/>
</dbReference>
<dbReference type="Gene3D" id="1.10.357.10">
    <property type="entry name" value="Tetracycline Repressor, domain 2"/>
    <property type="match status" value="1"/>
</dbReference>
<evidence type="ECO:0000313" key="5">
    <source>
        <dbReference type="Proteomes" id="UP001501585"/>
    </source>
</evidence>
<evidence type="ECO:0000256" key="2">
    <source>
        <dbReference type="PROSITE-ProRule" id="PRU00335"/>
    </source>
</evidence>
<dbReference type="InterPro" id="IPR049397">
    <property type="entry name" value="EthR_C"/>
</dbReference>
<dbReference type="InterPro" id="IPR050109">
    <property type="entry name" value="HTH-type_TetR-like_transc_reg"/>
</dbReference>
<dbReference type="PANTHER" id="PTHR30055">
    <property type="entry name" value="HTH-TYPE TRANSCRIPTIONAL REGULATOR RUTR"/>
    <property type="match status" value="1"/>
</dbReference>
<dbReference type="Pfam" id="PF21313">
    <property type="entry name" value="EthR_C"/>
    <property type="match status" value="1"/>
</dbReference>
<dbReference type="PROSITE" id="PS50977">
    <property type="entry name" value="HTH_TETR_2"/>
    <property type="match status" value="1"/>
</dbReference>
<dbReference type="Proteomes" id="UP001501585">
    <property type="component" value="Unassembled WGS sequence"/>
</dbReference>
<dbReference type="PRINTS" id="PR00455">
    <property type="entry name" value="HTHTETR"/>
</dbReference>
<dbReference type="Pfam" id="PF00440">
    <property type="entry name" value="TetR_N"/>
    <property type="match status" value="1"/>
</dbReference>
<dbReference type="PANTHER" id="PTHR30055:SF184">
    <property type="entry name" value="HTH-TYPE TRANSCRIPTIONAL REGULATOR ETHR"/>
    <property type="match status" value="1"/>
</dbReference>
<accession>A0ABN2T7M3</accession>
<dbReference type="EMBL" id="BAAAPC010000012">
    <property type="protein sequence ID" value="GAA2000979.1"/>
    <property type="molecule type" value="Genomic_DNA"/>
</dbReference>
<name>A0ABN2T7M3_9ACTN</name>
<feature type="DNA-binding region" description="H-T-H motif" evidence="2">
    <location>
        <begin position="38"/>
        <end position="57"/>
    </location>
</feature>
<gene>
    <name evidence="4" type="ORF">GCM10009799_30280</name>
</gene>
<feature type="domain" description="HTH tetR-type" evidence="3">
    <location>
        <begin position="15"/>
        <end position="75"/>
    </location>
</feature>
<evidence type="ECO:0000313" key="4">
    <source>
        <dbReference type="EMBL" id="GAA2000979.1"/>
    </source>
</evidence>
<comment type="caution">
    <text evidence="4">The sequence shown here is derived from an EMBL/GenBank/DDBJ whole genome shotgun (WGS) entry which is preliminary data.</text>
</comment>
<evidence type="ECO:0000256" key="1">
    <source>
        <dbReference type="ARBA" id="ARBA00023125"/>
    </source>
</evidence>